<dbReference type="PANTHER" id="PTHR30055:SF232">
    <property type="entry name" value="TRANSCRIPTIONAL REGULATOR, TETR FAMILY"/>
    <property type="match status" value="1"/>
</dbReference>
<dbReference type="EMBL" id="JACSPZ010000003">
    <property type="protein sequence ID" value="MBD8036685.1"/>
    <property type="molecule type" value="Genomic_DNA"/>
</dbReference>
<accession>A0ABR8XXM3</accession>
<protein>
    <submittedName>
        <fullName evidence="4">TetR/AcrR family transcriptional regulator</fullName>
    </submittedName>
</protein>
<sequence length="192" mass="22145">MKKTIEEKRKDVLEVATKLFAEKGYEATTMAEIAKLANVGFGTVATYFENKENLLLKCVEEPMADFLEEVLRFNTQPNDYQEEIHQMTLKHFQLFSEKRLYLLLLIHVTSQWEKYMKPYLIANKAAREMSDKFEQLIQNGQREGKLAEANANVLAISYISLLLGLFLSNTDQFSESALKLYAENATRLFGLQ</sequence>
<dbReference type="InterPro" id="IPR001647">
    <property type="entry name" value="HTH_TetR"/>
</dbReference>
<dbReference type="PROSITE" id="PS50977">
    <property type="entry name" value="HTH_TETR_2"/>
    <property type="match status" value="1"/>
</dbReference>
<comment type="caution">
    <text evidence="4">The sequence shown here is derived from an EMBL/GenBank/DDBJ whole genome shotgun (WGS) entry which is preliminary data.</text>
</comment>
<dbReference type="Proteomes" id="UP000619101">
    <property type="component" value="Unassembled WGS sequence"/>
</dbReference>
<gene>
    <name evidence="4" type="ORF">H9635_08020</name>
</gene>
<feature type="domain" description="HTH tetR-type" evidence="3">
    <location>
        <begin position="6"/>
        <end position="66"/>
    </location>
</feature>
<dbReference type="Gene3D" id="1.10.357.10">
    <property type="entry name" value="Tetracycline Repressor, domain 2"/>
    <property type="match status" value="1"/>
</dbReference>
<dbReference type="InterPro" id="IPR036271">
    <property type="entry name" value="Tet_transcr_reg_TetR-rel_C_sf"/>
</dbReference>
<dbReference type="SUPFAM" id="SSF46689">
    <property type="entry name" value="Homeodomain-like"/>
    <property type="match status" value="1"/>
</dbReference>
<dbReference type="Pfam" id="PF00440">
    <property type="entry name" value="TetR_N"/>
    <property type="match status" value="1"/>
</dbReference>
<evidence type="ECO:0000256" key="1">
    <source>
        <dbReference type="ARBA" id="ARBA00023125"/>
    </source>
</evidence>
<organism evidence="4 5">
    <name type="scientific">Solibacillus faecavium</name>
    <dbReference type="NCBI Taxonomy" id="2762221"/>
    <lineage>
        <taxon>Bacteria</taxon>
        <taxon>Bacillati</taxon>
        <taxon>Bacillota</taxon>
        <taxon>Bacilli</taxon>
        <taxon>Bacillales</taxon>
        <taxon>Caryophanaceae</taxon>
        <taxon>Solibacillus</taxon>
    </lineage>
</organism>
<feature type="DNA-binding region" description="H-T-H motif" evidence="2">
    <location>
        <begin position="29"/>
        <end position="48"/>
    </location>
</feature>
<reference evidence="4 5" key="1">
    <citation type="submission" date="2020-08" db="EMBL/GenBank/DDBJ databases">
        <title>A Genomic Blueprint of the Chicken Gut Microbiome.</title>
        <authorList>
            <person name="Gilroy R."/>
            <person name="Ravi A."/>
            <person name="Getino M."/>
            <person name="Pursley I."/>
            <person name="Horton D.L."/>
            <person name="Alikhan N.-F."/>
            <person name="Baker D."/>
            <person name="Gharbi K."/>
            <person name="Hall N."/>
            <person name="Watson M."/>
            <person name="Adriaenssens E.M."/>
            <person name="Foster-Nyarko E."/>
            <person name="Jarju S."/>
            <person name="Secka A."/>
            <person name="Antonio M."/>
            <person name="Oren A."/>
            <person name="Chaudhuri R."/>
            <person name="La Ragione R.M."/>
            <person name="Hildebrand F."/>
            <person name="Pallen M.J."/>
        </authorList>
    </citation>
    <scope>NUCLEOTIDE SEQUENCE [LARGE SCALE GENOMIC DNA]</scope>
    <source>
        <strain evidence="4 5">A46</strain>
    </source>
</reference>
<dbReference type="InterPro" id="IPR009057">
    <property type="entry name" value="Homeodomain-like_sf"/>
</dbReference>
<dbReference type="PANTHER" id="PTHR30055">
    <property type="entry name" value="HTH-TYPE TRANSCRIPTIONAL REGULATOR RUTR"/>
    <property type="match status" value="1"/>
</dbReference>
<evidence type="ECO:0000313" key="4">
    <source>
        <dbReference type="EMBL" id="MBD8036685.1"/>
    </source>
</evidence>
<name>A0ABR8XXM3_9BACL</name>
<dbReference type="RefSeq" id="WP_191699671.1">
    <property type="nucleotide sequence ID" value="NZ_JACSPZ010000003.1"/>
</dbReference>
<dbReference type="SUPFAM" id="SSF48498">
    <property type="entry name" value="Tetracyclin repressor-like, C-terminal domain"/>
    <property type="match status" value="1"/>
</dbReference>
<keyword evidence="1 2" id="KW-0238">DNA-binding</keyword>
<evidence type="ECO:0000259" key="3">
    <source>
        <dbReference type="PROSITE" id="PS50977"/>
    </source>
</evidence>
<proteinExistence type="predicted"/>
<evidence type="ECO:0000256" key="2">
    <source>
        <dbReference type="PROSITE-ProRule" id="PRU00335"/>
    </source>
</evidence>
<keyword evidence="5" id="KW-1185">Reference proteome</keyword>
<evidence type="ECO:0000313" key="5">
    <source>
        <dbReference type="Proteomes" id="UP000619101"/>
    </source>
</evidence>
<dbReference type="InterPro" id="IPR050109">
    <property type="entry name" value="HTH-type_TetR-like_transc_reg"/>
</dbReference>
<dbReference type="PRINTS" id="PR00455">
    <property type="entry name" value="HTHTETR"/>
</dbReference>